<feature type="region of interest" description="Disordered" evidence="7">
    <location>
        <begin position="14"/>
        <end position="192"/>
    </location>
</feature>
<dbReference type="InterPro" id="IPR018502">
    <property type="entry name" value="Annexin_repeat"/>
</dbReference>
<evidence type="ECO:0000313" key="11">
    <source>
        <dbReference type="Proteomes" id="UP000659654"/>
    </source>
</evidence>
<dbReference type="PROSITE" id="PS00223">
    <property type="entry name" value="ANNEXIN_1"/>
    <property type="match status" value="2"/>
</dbReference>
<dbReference type="GO" id="GO:0005886">
    <property type="term" value="C:plasma membrane"/>
    <property type="evidence" value="ECO:0007669"/>
    <property type="project" value="TreeGrafter"/>
</dbReference>
<reference evidence="9" key="2">
    <citation type="submission" date="2020-08" db="EMBL/GenBank/DDBJ databases">
        <authorList>
            <person name="Kikuchi T."/>
        </authorList>
    </citation>
    <scope>NUCLEOTIDE SEQUENCE</scope>
    <source>
        <strain evidence="8">Ka4C1</strain>
    </source>
</reference>
<dbReference type="GO" id="GO:0001786">
    <property type="term" value="F:phosphatidylserine binding"/>
    <property type="evidence" value="ECO:0007669"/>
    <property type="project" value="TreeGrafter"/>
</dbReference>
<feature type="compositionally biased region" description="Basic and acidic residues" evidence="7">
    <location>
        <begin position="14"/>
        <end position="34"/>
    </location>
</feature>
<keyword evidence="5 6" id="KW-0111">Calcium/phospholipid-binding</keyword>
<feature type="compositionally biased region" description="Pro residues" evidence="7">
    <location>
        <begin position="150"/>
        <end position="168"/>
    </location>
</feature>
<dbReference type="SMR" id="A0A1I7STL5"/>
<dbReference type="FunFam" id="1.10.220.10:FF:000002">
    <property type="entry name" value="Annexin"/>
    <property type="match status" value="1"/>
</dbReference>
<dbReference type="GO" id="GO:0005544">
    <property type="term" value="F:calcium-dependent phospholipid binding"/>
    <property type="evidence" value="ECO:0007669"/>
    <property type="project" value="UniProtKB-KW"/>
</dbReference>
<dbReference type="Pfam" id="PF00191">
    <property type="entry name" value="Annexin"/>
    <property type="match status" value="4"/>
</dbReference>
<evidence type="ECO:0000256" key="2">
    <source>
        <dbReference type="ARBA" id="ARBA00022737"/>
    </source>
</evidence>
<dbReference type="FunFam" id="1.10.220.10:FF:000001">
    <property type="entry name" value="Annexin"/>
    <property type="match status" value="1"/>
</dbReference>
<organism evidence="10 12">
    <name type="scientific">Bursaphelenchus xylophilus</name>
    <name type="common">Pinewood nematode worm</name>
    <name type="synonym">Aphelenchoides xylophilus</name>
    <dbReference type="NCBI Taxonomy" id="6326"/>
    <lineage>
        <taxon>Eukaryota</taxon>
        <taxon>Metazoa</taxon>
        <taxon>Ecdysozoa</taxon>
        <taxon>Nematoda</taxon>
        <taxon>Chromadorea</taxon>
        <taxon>Rhabditida</taxon>
        <taxon>Tylenchina</taxon>
        <taxon>Tylenchomorpha</taxon>
        <taxon>Aphelenchoidea</taxon>
        <taxon>Aphelenchoididae</taxon>
        <taxon>Bursaphelenchus</taxon>
    </lineage>
</organism>
<evidence type="ECO:0000256" key="6">
    <source>
        <dbReference type="RuleBase" id="RU003540"/>
    </source>
</evidence>
<keyword evidence="4 6" id="KW-0041">Annexin</keyword>
<evidence type="ECO:0000313" key="9">
    <source>
        <dbReference type="EMBL" id="CAG9108256.1"/>
    </source>
</evidence>
<dbReference type="FunFam" id="1.10.220.10:FF:000004">
    <property type="entry name" value="Annexin"/>
    <property type="match status" value="1"/>
</dbReference>
<dbReference type="InterPro" id="IPR018252">
    <property type="entry name" value="Annexin_repeat_CS"/>
</dbReference>
<dbReference type="FunFam" id="1.10.220.10:FF:000003">
    <property type="entry name" value="Annexin"/>
    <property type="match status" value="1"/>
</dbReference>
<feature type="compositionally biased region" description="Low complexity" evidence="7">
    <location>
        <begin position="71"/>
        <end position="119"/>
    </location>
</feature>
<dbReference type="PANTHER" id="PTHR10502:SF102">
    <property type="entry name" value="ANNEXIN B11"/>
    <property type="match status" value="1"/>
</dbReference>
<reference evidence="12" key="1">
    <citation type="submission" date="2016-11" db="UniProtKB">
        <authorList>
            <consortium name="WormBaseParasite"/>
        </authorList>
    </citation>
    <scope>IDENTIFICATION</scope>
</reference>
<dbReference type="GO" id="GO:0005509">
    <property type="term" value="F:calcium ion binding"/>
    <property type="evidence" value="ECO:0007669"/>
    <property type="project" value="InterPro"/>
</dbReference>
<dbReference type="PANTHER" id="PTHR10502">
    <property type="entry name" value="ANNEXIN"/>
    <property type="match status" value="1"/>
</dbReference>
<dbReference type="AlphaFoldDB" id="A0A1I7STL5"/>
<evidence type="ECO:0000313" key="8">
    <source>
        <dbReference type="EMBL" id="CAD5221348.1"/>
    </source>
</evidence>
<dbReference type="eggNOG" id="KOG0819">
    <property type="taxonomic scope" value="Eukaryota"/>
</dbReference>
<dbReference type="InterPro" id="IPR037104">
    <property type="entry name" value="Annexin_sf"/>
</dbReference>
<dbReference type="PRINTS" id="PR00196">
    <property type="entry name" value="ANNEXIN"/>
</dbReference>
<dbReference type="WBParaSite" id="BXY_1638500.1">
    <property type="protein sequence ID" value="BXY_1638500.1"/>
    <property type="gene ID" value="BXY_1638500"/>
</dbReference>
<dbReference type="Gene3D" id="1.10.220.10">
    <property type="entry name" value="Annexin"/>
    <property type="match status" value="4"/>
</dbReference>
<dbReference type="SUPFAM" id="SSF47874">
    <property type="entry name" value="Annexin"/>
    <property type="match status" value="1"/>
</dbReference>
<proteinExistence type="inferred from homology"/>
<dbReference type="SMART" id="SM00335">
    <property type="entry name" value="ANX"/>
    <property type="match status" value="4"/>
</dbReference>
<dbReference type="PROSITE" id="PS51897">
    <property type="entry name" value="ANNEXIN_2"/>
    <property type="match status" value="4"/>
</dbReference>
<sequence length="532" mass="58876">MSFLAKELLKVAKNELQDRLKERKPEKNQTDRYEQNMYPNSNQPYGYQQNQQGYPQQNQQGYPPQGGYGGQSSYPGQQPGYPPQSGYPSQAAYPSQPGYPPQSGSSTYPPNPNPSSQYGFNGPPGNPSGQIGFVDPVYPASSQGVGYPQPSNPGYPPSSGYPPNPGYPPQTSGYPFGSYPPQSQPEGLHQPSYGAQQKHVFDSMQRHYPGPAQSAMYSNPSIKPDPSCNPQHDAETLRKAMKGLGCNKDKVIRVLCTRSNAQRQQIALAFKQLYGKDLISELKSELSGDFENLILALMENPVKYDADQLRHAMAGIGTRESVLIEIMTTRTNAQIFQLKQVYKQIYGRELEQDLIGETSGHFKRLLVSLCTGARDESNQTDPLRANQDARKLYKAGEQRLGTDESAFNAILASQNYAQLRMVFDEYQKTCGHSIDQAIASEFSGDIRDGLQAVIKSIRNRPGYFAELLYNAMKGMGTRDGDLIRIVVSRSEIDLADIRNEYYRIYGKSLESAISGDCSGSYKEGLIALVKGN</sequence>
<evidence type="ECO:0000256" key="4">
    <source>
        <dbReference type="ARBA" id="ARBA00023216"/>
    </source>
</evidence>
<evidence type="ECO:0000313" key="12">
    <source>
        <dbReference type="WBParaSite" id="BXY_1638500.1"/>
    </source>
</evidence>
<comment type="domain">
    <text evidence="6">A pair of annexin repeats may form one binding site for calcium and phospholipid.</text>
</comment>
<gene>
    <name evidence="8" type="ORF">BXYJ_LOCUS6633</name>
</gene>
<dbReference type="GO" id="GO:0012506">
    <property type="term" value="C:vesicle membrane"/>
    <property type="evidence" value="ECO:0007669"/>
    <property type="project" value="TreeGrafter"/>
</dbReference>
<keyword evidence="3 6" id="KW-0106">Calcium</keyword>
<evidence type="ECO:0000256" key="5">
    <source>
        <dbReference type="ARBA" id="ARBA00023302"/>
    </source>
</evidence>
<feature type="compositionally biased region" description="Low complexity" evidence="7">
    <location>
        <begin position="38"/>
        <end position="63"/>
    </location>
</feature>
<name>A0A1I7STL5_BURXY</name>
<dbReference type="GO" id="GO:0005737">
    <property type="term" value="C:cytoplasm"/>
    <property type="evidence" value="ECO:0007669"/>
    <property type="project" value="TreeGrafter"/>
</dbReference>
<dbReference type="OrthoDB" id="37886at2759"/>
<keyword evidence="11" id="KW-1185">Reference proteome</keyword>
<dbReference type="EMBL" id="CAJFDI010000003">
    <property type="protein sequence ID" value="CAD5221348.1"/>
    <property type="molecule type" value="Genomic_DNA"/>
</dbReference>
<dbReference type="GO" id="GO:0005634">
    <property type="term" value="C:nucleus"/>
    <property type="evidence" value="ECO:0007669"/>
    <property type="project" value="TreeGrafter"/>
</dbReference>
<comment type="similarity">
    <text evidence="1 6">Belongs to the annexin family.</text>
</comment>
<dbReference type="InterPro" id="IPR001464">
    <property type="entry name" value="Annexin"/>
</dbReference>
<evidence type="ECO:0000256" key="7">
    <source>
        <dbReference type="SAM" id="MobiDB-lite"/>
    </source>
</evidence>
<evidence type="ECO:0000313" key="10">
    <source>
        <dbReference type="Proteomes" id="UP000095284"/>
    </source>
</evidence>
<dbReference type="Proteomes" id="UP000095284">
    <property type="component" value="Unplaced"/>
</dbReference>
<dbReference type="Proteomes" id="UP000582659">
    <property type="component" value="Unassembled WGS sequence"/>
</dbReference>
<dbReference type="Proteomes" id="UP000659654">
    <property type="component" value="Unassembled WGS sequence"/>
</dbReference>
<keyword evidence="2 6" id="KW-0677">Repeat</keyword>
<evidence type="ECO:0000256" key="1">
    <source>
        <dbReference type="ARBA" id="ARBA00007831"/>
    </source>
</evidence>
<protein>
    <recommendedName>
        <fullName evidence="6">Annexin</fullName>
    </recommendedName>
</protein>
<accession>A0A1I7STL5</accession>
<evidence type="ECO:0000256" key="3">
    <source>
        <dbReference type="ARBA" id="ARBA00022837"/>
    </source>
</evidence>
<dbReference type="EMBL" id="CAJFCV020000003">
    <property type="protein sequence ID" value="CAG9108256.1"/>
    <property type="molecule type" value="Genomic_DNA"/>
</dbReference>